<dbReference type="InterPro" id="IPR036188">
    <property type="entry name" value="FAD/NAD-bd_sf"/>
</dbReference>
<accession>A0A508B5H5</accession>
<dbReference type="PRINTS" id="PR00420">
    <property type="entry name" value="RNGMNOXGNASE"/>
</dbReference>
<reference evidence="2 3" key="1">
    <citation type="submission" date="2019-10" db="EMBL/GenBank/DDBJ databases">
        <title>Lysobacter alkalisoli sp. nov., isolated from saline-alkaline soil.</title>
        <authorList>
            <person name="Sun J.-Q."/>
        </authorList>
    </citation>
    <scope>NUCLEOTIDE SEQUENCE [LARGE SCALE GENOMIC DNA]</scope>
    <source>
        <strain evidence="2 3">KCTC 42381</strain>
    </source>
</reference>
<name>A0A508B5H5_9GAMM</name>
<proteinExistence type="predicted"/>
<evidence type="ECO:0000313" key="2">
    <source>
        <dbReference type="EMBL" id="KAB8198451.1"/>
    </source>
</evidence>
<dbReference type="Proteomes" id="UP000320431">
    <property type="component" value="Unassembled WGS sequence"/>
</dbReference>
<dbReference type="PANTHER" id="PTHR43747">
    <property type="entry name" value="FAD-BINDING PROTEIN"/>
    <property type="match status" value="1"/>
</dbReference>
<feature type="domain" description="FAD-binding" evidence="1">
    <location>
        <begin position="56"/>
        <end position="404"/>
    </location>
</feature>
<evidence type="ECO:0000313" key="3">
    <source>
        <dbReference type="Proteomes" id="UP000320431"/>
    </source>
</evidence>
<dbReference type="AlphaFoldDB" id="A0A508B5H5"/>
<dbReference type="Gene3D" id="3.50.50.60">
    <property type="entry name" value="FAD/NAD(P)-binding domain"/>
    <property type="match status" value="1"/>
</dbReference>
<protein>
    <submittedName>
        <fullName evidence="2">NAD(P)-binding protein</fullName>
    </submittedName>
</protein>
<dbReference type="Pfam" id="PF01494">
    <property type="entry name" value="FAD_binding_3"/>
    <property type="match status" value="1"/>
</dbReference>
<comment type="caution">
    <text evidence="2">The sequence shown here is derived from an EMBL/GenBank/DDBJ whole genome shotgun (WGS) entry which is preliminary data.</text>
</comment>
<dbReference type="InterPro" id="IPR002938">
    <property type="entry name" value="FAD-bd"/>
</dbReference>
<dbReference type="PANTHER" id="PTHR43747:SF1">
    <property type="entry name" value="SLR1998 PROTEIN"/>
    <property type="match status" value="1"/>
</dbReference>
<dbReference type="EMBL" id="VICD02000020">
    <property type="protein sequence ID" value="KAB8198451.1"/>
    <property type="molecule type" value="Genomic_DNA"/>
</dbReference>
<dbReference type="GO" id="GO:0071949">
    <property type="term" value="F:FAD binding"/>
    <property type="evidence" value="ECO:0007669"/>
    <property type="project" value="InterPro"/>
</dbReference>
<gene>
    <name evidence="2" type="ORF">FKV24_001920</name>
</gene>
<dbReference type="SUPFAM" id="SSF51905">
    <property type="entry name" value="FAD/NAD(P)-binding domain"/>
    <property type="match status" value="1"/>
</dbReference>
<sequence>MGRPGRRRGLAGTTATRADRYHGAMSNDATVDAPQGSATAPEPRPRTADAGTAGHCDVLVIGGGPAGSTAATLLARRGWRVVQLEKDAHPRFHIGESLLPMNLPILERLGVLEQVRAIATHKPGAEFPLSGDGIDAQARANDYNTFRFERALDPKFGYAFQVRREDFDALLFAHARDNGVDARERVRVERIEFGSDGRPVRVHARDGDGHAQTFAPRYLIDASGRDTVLGRQLRLKRKNEKHQSAAIFSHFRGVQRRDGDDAGNITVQRFEHGWMWLIPLPGDVMSVGAVCFPEYLKQRRGDAGAFLMKTLLSQPQVAARMHGAERVGDVHVTGNYSYTCERMTGPGWVMVGDAYAFVDPVFSSGVYLGMNSAEQAADVVDGSLREPAREAALQRAMQTRLKRGLRHFQWFIYRFNTPVMRHLFNHPRNTWQVEQAVISMLAGDVFDNPAVLKRLRVFRWIYALTALQLAPAALRGWRHRRRQARVRYDGDETLHRAAPLTGEATPAATPAEPALGAETGAGR</sequence>
<dbReference type="InterPro" id="IPR050816">
    <property type="entry name" value="Flavin-dep_Halogenase_NPB"/>
</dbReference>
<organism evidence="2 3">
    <name type="scientific">Marilutibacter maris</name>
    <dbReference type="NCBI Taxonomy" id="1605891"/>
    <lineage>
        <taxon>Bacteria</taxon>
        <taxon>Pseudomonadati</taxon>
        <taxon>Pseudomonadota</taxon>
        <taxon>Gammaproteobacteria</taxon>
        <taxon>Lysobacterales</taxon>
        <taxon>Lysobacteraceae</taxon>
        <taxon>Marilutibacter</taxon>
    </lineage>
</organism>
<evidence type="ECO:0000259" key="1">
    <source>
        <dbReference type="Pfam" id="PF01494"/>
    </source>
</evidence>